<feature type="coiled-coil region" evidence="19">
    <location>
        <begin position="403"/>
        <end position="451"/>
    </location>
</feature>
<dbReference type="GO" id="GO:0051880">
    <property type="term" value="F:G-quadruplex DNA binding"/>
    <property type="evidence" value="ECO:0007669"/>
    <property type="project" value="TreeGrafter"/>
</dbReference>
<reference evidence="21" key="1">
    <citation type="journal article" date="2023" name="Mol. Biol. Evol.">
        <title>Third-Generation Sequencing Reveals the Adaptive Role of the Epigenome in Three Deep-Sea Polychaetes.</title>
        <authorList>
            <person name="Perez M."/>
            <person name="Aroh O."/>
            <person name="Sun Y."/>
            <person name="Lan Y."/>
            <person name="Juniper S.K."/>
            <person name="Young C.R."/>
            <person name="Angers B."/>
            <person name="Qian P.Y."/>
        </authorList>
    </citation>
    <scope>NUCLEOTIDE SEQUENCE</scope>
    <source>
        <strain evidence="21">P08H-3</strain>
    </source>
</reference>
<dbReference type="PANTHER" id="PTHR18867">
    <property type="entry name" value="RAD50"/>
    <property type="match status" value="1"/>
</dbReference>
<keyword evidence="16" id="KW-0469">Meiosis</keyword>
<dbReference type="GO" id="GO:0030870">
    <property type="term" value="C:Mre11 complex"/>
    <property type="evidence" value="ECO:0007669"/>
    <property type="project" value="InterPro"/>
</dbReference>
<comment type="catalytic activity">
    <reaction evidence="17">
        <text>ATP + H2O = ADP + phosphate + H(+)</text>
        <dbReference type="Rhea" id="RHEA:13065"/>
        <dbReference type="ChEBI" id="CHEBI:15377"/>
        <dbReference type="ChEBI" id="CHEBI:15378"/>
        <dbReference type="ChEBI" id="CHEBI:30616"/>
        <dbReference type="ChEBI" id="CHEBI:43474"/>
        <dbReference type="ChEBI" id="CHEBI:456216"/>
    </reaction>
</comment>
<dbReference type="InterPro" id="IPR004584">
    <property type="entry name" value="Rad50_eukaryotes"/>
</dbReference>
<evidence type="ECO:0000256" key="9">
    <source>
        <dbReference type="ARBA" id="ARBA00022801"/>
    </source>
</evidence>
<keyword evidence="13 19" id="KW-0175">Coiled coil</keyword>
<dbReference type="GO" id="GO:0043047">
    <property type="term" value="F:single-stranded telomeric DNA binding"/>
    <property type="evidence" value="ECO:0007669"/>
    <property type="project" value="TreeGrafter"/>
</dbReference>
<gene>
    <name evidence="21" type="ORF">LSH36_100g02026</name>
</gene>
<keyword evidence="5" id="KW-0158">Chromosome</keyword>
<dbReference type="GO" id="GO:0000794">
    <property type="term" value="C:condensed nuclear chromosome"/>
    <property type="evidence" value="ECO:0007669"/>
    <property type="project" value="TreeGrafter"/>
</dbReference>
<dbReference type="EMBL" id="JAODUP010000100">
    <property type="protein sequence ID" value="KAK2162319.1"/>
    <property type="molecule type" value="Genomic_DNA"/>
</dbReference>
<feature type="coiled-coil region" evidence="19">
    <location>
        <begin position="271"/>
        <end position="345"/>
    </location>
</feature>
<dbReference type="InterPro" id="IPR027417">
    <property type="entry name" value="P-loop_NTPase"/>
</dbReference>
<evidence type="ECO:0000256" key="18">
    <source>
        <dbReference type="PROSITE-ProRule" id="PRU00471"/>
    </source>
</evidence>
<name>A0AAD9JZV9_9ANNE</name>
<dbReference type="GO" id="GO:0070192">
    <property type="term" value="P:chromosome organization involved in meiotic cell cycle"/>
    <property type="evidence" value="ECO:0007669"/>
    <property type="project" value="TreeGrafter"/>
</dbReference>
<keyword evidence="15" id="KW-0539">Nucleus</keyword>
<evidence type="ECO:0000256" key="14">
    <source>
        <dbReference type="ARBA" id="ARBA00023204"/>
    </source>
</evidence>
<evidence type="ECO:0000256" key="17">
    <source>
        <dbReference type="ARBA" id="ARBA00049360"/>
    </source>
</evidence>
<feature type="coiled-coil region" evidence="19">
    <location>
        <begin position="581"/>
        <end position="667"/>
    </location>
</feature>
<evidence type="ECO:0000256" key="1">
    <source>
        <dbReference type="ARBA" id="ARBA00001947"/>
    </source>
</evidence>
<keyword evidence="14" id="KW-0234">DNA repair</keyword>
<evidence type="ECO:0000256" key="11">
    <source>
        <dbReference type="ARBA" id="ARBA00022840"/>
    </source>
</evidence>
<feature type="coiled-coil region" evidence="19">
    <location>
        <begin position="860"/>
        <end position="985"/>
    </location>
</feature>
<evidence type="ECO:0000256" key="19">
    <source>
        <dbReference type="SAM" id="Coils"/>
    </source>
</evidence>
<comment type="similarity">
    <text evidence="4">Belongs to the SMC family. RAD50 subfamily.</text>
</comment>
<dbReference type="Proteomes" id="UP001208570">
    <property type="component" value="Unassembled WGS sequence"/>
</dbReference>
<keyword evidence="7" id="KW-0547">Nucleotide-binding</keyword>
<sequence>MSCIEKMVIQGIRSFGPSNEDKQMITFFTPLTLILGPNGTGKTTIIECLKYITTGDMPPGAAKNAAFIHDPKVIDETEVNAQIRLKFRNVQGQIYLVTRSIKAIQKAKNIQLKTLEGVITRKDPVTGQNTSISSKCAEMDKEMVTLLGVAKPILDSVIFCHQEDSNWPLSEGKALKCRFDDIFASTRYVKALECLRKTAKDQDIEIKLYQSEIKYLKQNRDKANQLKADLDEKTSQHEAAKEIINDIGKKMKPVISQLDKLKLRGHEIYEIQTKIEKMKTEQKQIEKSQKELKANIKNIFQGSVTDLKQAIRNFEIELRRKEAKLEQHKCDVNNLVDKLEMISDEKAALLVELGLLKEDAQRFQKNIQNRNVLVMGLKAKYDITGFTGTLSDKQAAEFVKILHRKQQEVKEDLQRKRLDYEKKEADIQNEIDELRRSQTKLETELSMKNETRVMNRNEIKDIMKKLYTMEASPEYLKQISTELKRLEKELKMTEDKLDTDSLRTEIKELTSEKGCLDSKLKRLDEELNQLTRESSVRSRLTHLENDKTTKLETCQKLKASAADSLTHLLGHVPTEHLRKHLDQCLGKLNKLRRKASEHLQKLKREKTEKETQHKMVREQLRKKEEEIHDYQDQLSAVSGSENFDDGLEKLQVDLKKAQDEKGNLKGVQYMYKKYQETLGREDPPCPLCHRPFDNQNEVEELIAELEKKMSLVPDKLERVCSKIDKNKKKVEDLIQLKPIRTAKEDEVDALTNDEQMAQNIQGDVYMIDKLHTEIQMLEKEIKQLSSKLSTTVLPIPKHTWEAKIELHPLCGNIKEKEKEKQELTHSKEMENDERSRQLNKIIEETQNVIQCNRDIERYIQEGKDKHIEQKEAEIKKSEERAFDINEEKAEFESEIDKMKDDLSKQELRKREMSDNLALWEKEADLKILKQNVLELDEQLGGLDVDNLNVQQDMYEAEYDKYRKEKLQAETRKNRFEEAINIIEKELKGVIYKDADKKYREKMIDLTTTDQAKQDLMKYYKALDRTIMNYHQSKMAEINKIIRQLWVNTYKGNDIETIEIRSDEEEGIGGANRRRTFNYRVVMIKNGVAIDMRNRCSAGQKWLLTTGQGSSRRPSLSVESSC</sequence>
<evidence type="ECO:0000256" key="6">
    <source>
        <dbReference type="ARBA" id="ARBA00022723"/>
    </source>
</evidence>
<dbReference type="GO" id="GO:0000722">
    <property type="term" value="P:telomere maintenance via recombination"/>
    <property type="evidence" value="ECO:0007669"/>
    <property type="project" value="TreeGrafter"/>
</dbReference>
<dbReference type="GO" id="GO:0005524">
    <property type="term" value="F:ATP binding"/>
    <property type="evidence" value="ECO:0007669"/>
    <property type="project" value="UniProtKB-KW"/>
</dbReference>
<feature type="binding site" evidence="18">
    <location>
        <position position="688"/>
    </location>
    <ligand>
        <name>Zn(2+)</name>
        <dbReference type="ChEBI" id="CHEBI:29105"/>
    </ligand>
</feature>
<feature type="coiled-coil region" evidence="19">
    <location>
        <begin position="192"/>
        <end position="243"/>
    </location>
</feature>
<dbReference type="PANTHER" id="PTHR18867:SF12">
    <property type="entry name" value="DNA REPAIR PROTEIN RAD50"/>
    <property type="match status" value="1"/>
</dbReference>
<feature type="binding site" evidence="18">
    <location>
        <position position="685"/>
    </location>
    <ligand>
        <name>Zn(2+)</name>
        <dbReference type="ChEBI" id="CHEBI:29105"/>
    </ligand>
</feature>
<evidence type="ECO:0000256" key="7">
    <source>
        <dbReference type="ARBA" id="ARBA00022741"/>
    </source>
</evidence>
<dbReference type="InterPro" id="IPR038729">
    <property type="entry name" value="Rad50/SbcC_AAA"/>
</dbReference>
<dbReference type="SUPFAM" id="SSF52540">
    <property type="entry name" value="P-loop containing nucleoside triphosphate hydrolases"/>
    <property type="match status" value="1"/>
</dbReference>
<dbReference type="NCBIfam" id="TIGR00606">
    <property type="entry name" value="rad50"/>
    <property type="match status" value="1"/>
</dbReference>
<dbReference type="Pfam" id="PF04423">
    <property type="entry name" value="Rad50_zn_hook"/>
    <property type="match status" value="1"/>
</dbReference>
<feature type="coiled-coil region" evidence="19">
    <location>
        <begin position="476"/>
        <end position="533"/>
    </location>
</feature>
<keyword evidence="22" id="KW-1185">Reference proteome</keyword>
<comment type="caution">
    <text evidence="21">The sequence shown here is derived from an EMBL/GenBank/DDBJ whole genome shotgun (WGS) entry which is preliminary data.</text>
</comment>
<dbReference type="SUPFAM" id="SSF75712">
    <property type="entry name" value="Rad50 coiled-coil Zn hook"/>
    <property type="match status" value="1"/>
</dbReference>
<keyword evidence="12" id="KW-0460">Magnesium</keyword>
<protein>
    <recommendedName>
        <fullName evidence="20">Zinc-hook domain-containing protein</fullName>
    </recommendedName>
</protein>
<dbReference type="GO" id="GO:0003691">
    <property type="term" value="F:double-stranded telomeric DNA binding"/>
    <property type="evidence" value="ECO:0007669"/>
    <property type="project" value="TreeGrafter"/>
</dbReference>
<evidence type="ECO:0000256" key="16">
    <source>
        <dbReference type="ARBA" id="ARBA00023254"/>
    </source>
</evidence>
<accession>A0AAD9JZV9</accession>
<keyword evidence="6 18" id="KW-0479">Metal-binding</keyword>
<dbReference type="GO" id="GO:0006302">
    <property type="term" value="P:double-strand break repair"/>
    <property type="evidence" value="ECO:0007669"/>
    <property type="project" value="TreeGrafter"/>
</dbReference>
<keyword evidence="9" id="KW-0378">Hydrolase</keyword>
<keyword evidence="10 18" id="KW-0862">Zinc</keyword>
<evidence type="ECO:0000256" key="12">
    <source>
        <dbReference type="ARBA" id="ARBA00022842"/>
    </source>
</evidence>
<evidence type="ECO:0000256" key="8">
    <source>
        <dbReference type="ARBA" id="ARBA00022763"/>
    </source>
</evidence>
<dbReference type="GO" id="GO:0046872">
    <property type="term" value="F:metal ion binding"/>
    <property type="evidence" value="ECO:0007669"/>
    <property type="project" value="UniProtKB-UniRule"/>
</dbReference>
<evidence type="ECO:0000256" key="3">
    <source>
        <dbReference type="ARBA" id="ARBA00004286"/>
    </source>
</evidence>
<organism evidence="21 22">
    <name type="scientific">Paralvinella palmiformis</name>
    <dbReference type="NCBI Taxonomy" id="53620"/>
    <lineage>
        <taxon>Eukaryota</taxon>
        <taxon>Metazoa</taxon>
        <taxon>Spiralia</taxon>
        <taxon>Lophotrochozoa</taxon>
        <taxon>Annelida</taxon>
        <taxon>Polychaeta</taxon>
        <taxon>Sedentaria</taxon>
        <taxon>Canalipalpata</taxon>
        <taxon>Terebellida</taxon>
        <taxon>Terebelliformia</taxon>
        <taxon>Alvinellidae</taxon>
        <taxon>Paralvinella</taxon>
    </lineage>
</organism>
<evidence type="ECO:0000256" key="13">
    <source>
        <dbReference type="ARBA" id="ARBA00023054"/>
    </source>
</evidence>
<dbReference type="GO" id="GO:0016887">
    <property type="term" value="F:ATP hydrolysis activity"/>
    <property type="evidence" value="ECO:0007669"/>
    <property type="project" value="InterPro"/>
</dbReference>
<feature type="domain" description="Zinc-hook" evidence="20">
    <location>
        <begin position="640"/>
        <end position="738"/>
    </location>
</feature>
<dbReference type="Gene3D" id="3.40.50.300">
    <property type="entry name" value="P-loop containing nucleotide triphosphate hydrolases"/>
    <property type="match status" value="1"/>
</dbReference>
<evidence type="ECO:0000256" key="10">
    <source>
        <dbReference type="ARBA" id="ARBA00022833"/>
    </source>
</evidence>
<dbReference type="GO" id="GO:0007004">
    <property type="term" value="P:telomere maintenance via telomerase"/>
    <property type="evidence" value="ECO:0007669"/>
    <property type="project" value="TreeGrafter"/>
</dbReference>
<evidence type="ECO:0000313" key="21">
    <source>
        <dbReference type="EMBL" id="KAK2162319.1"/>
    </source>
</evidence>
<evidence type="ECO:0000259" key="20">
    <source>
        <dbReference type="PROSITE" id="PS51131"/>
    </source>
</evidence>
<keyword evidence="8" id="KW-0227">DNA damage</keyword>
<keyword evidence="11" id="KW-0067">ATP-binding</keyword>
<dbReference type="FunFam" id="3.40.50.300:FF:001195">
    <property type="entry name" value="DNA repair protein rad50"/>
    <property type="match status" value="1"/>
</dbReference>
<evidence type="ECO:0000256" key="4">
    <source>
        <dbReference type="ARBA" id="ARBA00009439"/>
    </source>
</evidence>
<proteinExistence type="inferred from homology"/>
<comment type="cofactor">
    <cofactor evidence="1">
        <name>Zn(2+)</name>
        <dbReference type="ChEBI" id="CHEBI:29105"/>
    </cofactor>
</comment>
<dbReference type="InterPro" id="IPR013134">
    <property type="entry name" value="Zn_hook_RAD50"/>
</dbReference>
<dbReference type="Pfam" id="PF13476">
    <property type="entry name" value="AAA_23"/>
    <property type="match status" value="1"/>
</dbReference>
<dbReference type="PROSITE" id="PS51131">
    <property type="entry name" value="ZN_HOOK"/>
    <property type="match status" value="1"/>
</dbReference>
<evidence type="ECO:0000256" key="15">
    <source>
        <dbReference type="ARBA" id="ARBA00023242"/>
    </source>
</evidence>
<comment type="subcellular location">
    <subcellularLocation>
        <location evidence="3">Chromosome</location>
    </subcellularLocation>
    <subcellularLocation>
        <location evidence="2">Nucleus</location>
    </subcellularLocation>
</comment>
<evidence type="ECO:0000256" key="5">
    <source>
        <dbReference type="ARBA" id="ARBA00022454"/>
    </source>
</evidence>
<evidence type="ECO:0000313" key="22">
    <source>
        <dbReference type="Proteomes" id="UP001208570"/>
    </source>
</evidence>
<dbReference type="AlphaFoldDB" id="A0AAD9JZV9"/>
<dbReference type="Gene3D" id="1.10.287.510">
    <property type="entry name" value="Helix hairpin bin"/>
    <property type="match status" value="1"/>
</dbReference>
<evidence type="ECO:0000256" key="2">
    <source>
        <dbReference type="ARBA" id="ARBA00004123"/>
    </source>
</evidence>